<feature type="chain" id="PRO_5039636600" evidence="2">
    <location>
        <begin position="22"/>
        <end position="1138"/>
    </location>
</feature>
<dbReference type="Pfam" id="PF09113">
    <property type="entry name" value="N-glycanase_C"/>
    <property type="match status" value="1"/>
</dbReference>
<sequence>MKAIFVTLTFLLLGFFSYSQDTIKVQTFDWKSTIRRDSFDFPNDNTSYRKILMLYNMRCHNAAVGNGNVGCYEWDYSCNTFITDPSRIDSSKAAHPDYVISNFNGTDFNYTNHPTYQIFKTMQHNATLSGNMLSNGSIGKDNKIIELGGRKPSISKTQYLYKSNELLAAGLNSGNIFNIKLDIDNTDSELTFFRIRMKQVSSNLLEEKSPELEGFTEVYYKDTKFNAGINDLHFYQPFRWDGISNILVEFSFTSNPILPLTLKAHEADFDASLFNNLPDNHLYFQGIGSVSTNGIQFSSVSNEVTVALWCYGAPNLPANTVLFEGLDAKLRRQINVHLPWSDGNVYFDCGADASGNYDRISKAANINEYSGKWNHWAFTKNAITGEMKIFLNGNLWHSGTGMKRTIDINSFVIAASGLPSLNYYGNIDDFQIWNKALDQQTIRDWMYHSELKNHPTYSSLLANYNFSEGVGKVTASNAPNGAINNIFIPTWRSLRGVDLFKNFQLNRLRPNIVFTTGNYLVTDKWNVVYDSIINSQNQVISYKVNGTDLVIIDTQYVFKADFNYIFNENGDKIDSSQVMPEGTFSIKQLNYYKKQPAKFELLSLVTPYGNGLNLGVEGKLFTFDVTDFAPILKGRKFLSVEYGGENQEELDIKFLFIKGTPPRKVLDIQNVWAPNRGWFGDIQSDAVFEPRKFTLNANASSYKLRSAITGHGQNGEFVPREHFININGGNQEFKYDVWKYCGKNPIYPQGGTWVFDRAGWCPGMASDVHEFEMIPFVTPGQEIDLDYGVNGEFLSDANYLVSNQLITYDKMSFNLDASIESIKRPNNKSVEYARLNPACNTPTIALRNTGATTITSLEFKYQVLGGNALNYNWTGTIKPLETIDIVFPLASSSFWLTSNVEKVFQVQIISVNNSADDNLENNLATSSFTPAKEYIVSDPLQLRLKTNNIGSDNYYSITDQLGNVVLSRDNLDNNTTYVDRLEITPGCYTLKFEDNSNDGLNFWFFPNNGSGSLRLERVLNPNTQVAFQGFNADMGGGVQFDFIYGKITDVAPSETYKLFSVYPNPVLEELTMEFHGYKNQIIEMELMDITGKRCFRQQTRMVGDQNKYRCQLKELKSGIYLMKVNLGNAIEYRQIIKE</sequence>
<keyword evidence="2" id="KW-0732">Signal</keyword>
<dbReference type="GO" id="GO:0016715">
    <property type="term" value="F:oxidoreductase activity, acting on paired donors, with incorporation or reduction of molecular oxygen, reduced ascorbate as one donor, and incorporation of one atom of oxygen"/>
    <property type="evidence" value="ECO:0007669"/>
    <property type="project" value="InterPro"/>
</dbReference>
<comment type="caution">
    <text evidence="5">The sequence shown here is derived from an EMBL/GenBank/DDBJ whole genome shotgun (WGS) entry which is preliminary data.</text>
</comment>
<dbReference type="EMBL" id="JADKFW010000004">
    <property type="protein sequence ID" value="MBK9716189.1"/>
    <property type="molecule type" value="Genomic_DNA"/>
</dbReference>
<dbReference type="Proteomes" id="UP000808349">
    <property type="component" value="Unassembled WGS sequence"/>
</dbReference>
<name>A0A9D7S6B1_9BACT</name>
<dbReference type="Pfam" id="PF13385">
    <property type="entry name" value="Laminin_G_3"/>
    <property type="match status" value="1"/>
</dbReference>
<dbReference type="InterPro" id="IPR015197">
    <property type="entry name" value="PngaseF_C"/>
</dbReference>
<dbReference type="NCBIfam" id="TIGR04183">
    <property type="entry name" value="Por_Secre_tail"/>
    <property type="match status" value="1"/>
</dbReference>
<proteinExistence type="predicted"/>
<dbReference type="GO" id="GO:0004553">
    <property type="term" value="F:hydrolase activity, hydrolyzing O-glycosyl compounds"/>
    <property type="evidence" value="ECO:0007669"/>
    <property type="project" value="UniProtKB-ARBA"/>
</dbReference>
<dbReference type="InterPro" id="IPR013320">
    <property type="entry name" value="ConA-like_dom_sf"/>
</dbReference>
<feature type="domain" description="Secretion system C-terminal sorting" evidence="4">
    <location>
        <begin position="1061"/>
        <end position="1134"/>
    </location>
</feature>
<evidence type="ECO:0000256" key="2">
    <source>
        <dbReference type="SAM" id="SignalP"/>
    </source>
</evidence>
<dbReference type="GO" id="GO:0005975">
    <property type="term" value="P:carbohydrate metabolic process"/>
    <property type="evidence" value="ECO:0007669"/>
    <property type="project" value="UniProtKB-ARBA"/>
</dbReference>
<keyword evidence="1" id="KW-1015">Disulfide bond</keyword>
<dbReference type="Gene3D" id="2.60.120.200">
    <property type="match status" value="1"/>
</dbReference>
<evidence type="ECO:0000313" key="5">
    <source>
        <dbReference type="EMBL" id="MBK9716189.1"/>
    </source>
</evidence>
<dbReference type="SUPFAM" id="SSF49899">
    <property type="entry name" value="Concanavalin A-like lectins/glucanases"/>
    <property type="match status" value="1"/>
</dbReference>
<accession>A0A9D7S6B1</accession>
<gene>
    <name evidence="5" type="ORF">IPO85_01440</name>
</gene>
<evidence type="ECO:0000259" key="3">
    <source>
        <dbReference type="Pfam" id="PF09113"/>
    </source>
</evidence>
<dbReference type="AlphaFoldDB" id="A0A9D7S6B1"/>
<dbReference type="InterPro" id="IPR026444">
    <property type="entry name" value="Secre_tail"/>
</dbReference>
<dbReference type="InterPro" id="IPR014784">
    <property type="entry name" value="Cu2_ascorb_mOase-like_C"/>
</dbReference>
<dbReference type="Gene3D" id="2.60.120.230">
    <property type="match status" value="2"/>
</dbReference>
<protein>
    <submittedName>
        <fullName evidence="5">T9SS type A sorting domain-containing protein</fullName>
    </submittedName>
</protein>
<dbReference type="Pfam" id="PF18962">
    <property type="entry name" value="Por_Secre_tail"/>
    <property type="match status" value="1"/>
</dbReference>
<dbReference type="SUPFAM" id="SSF49742">
    <property type="entry name" value="PHM/PNGase F"/>
    <property type="match status" value="1"/>
</dbReference>
<feature type="signal peptide" evidence="2">
    <location>
        <begin position="1"/>
        <end position="21"/>
    </location>
</feature>
<feature type="domain" description="Peptide-N-glycosidase F C-terminal" evidence="3">
    <location>
        <begin position="682"/>
        <end position="769"/>
    </location>
</feature>
<evidence type="ECO:0000256" key="1">
    <source>
        <dbReference type="ARBA" id="ARBA00023157"/>
    </source>
</evidence>
<evidence type="ECO:0000259" key="4">
    <source>
        <dbReference type="Pfam" id="PF18962"/>
    </source>
</evidence>
<organism evidence="5 6">
    <name type="scientific">Candidatus Defluviibacterium haderslevense</name>
    <dbReference type="NCBI Taxonomy" id="2981993"/>
    <lineage>
        <taxon>Bacteria</taxon>
        <taxon>Pseudomonadati</taxon>
        <taxon>Bacteroidota</taxon>
        <taxon>Saprospiria</taxon>
        <taxon>Saprospirales</taxon>
        <taxon>Saprospiraceae</taxon>
        <taxon>Candidatus Defluviibacterium</taxon>
    </lineage>
</organism>
<evidence type="ECO:0000313" key="6">
    <source>
        <dbReference type="Proteomes" id="UP000808349"/>
    </source>
</evidence>
<reference evidence="5 6" key="1">
    <citation type="submission" date="2020-10" db="EMBL/GenBank/DDBJ databases">
        <title>Connecting structure to function with the recovery of over 1000 high-quality activated sludge metagenome-assembled genomes encoding full-length rRNA genes using long-read sequencing.</title>
        <authorList>
            <person name="Singleton C.M."/>
            <person name="Petriglieri F."/>
            <person name="Kristensen J.M."/>
            <person name="Kirkegaard R.H."/>
            <person name="Michaelsen T.Y."/>
            <person name="Andersen M.H."/>
            <person name="Karst S.M."/>
            <person name="Dueholm M.S."/>
            <person name="Nielsen P.H."/>
            <person name="Albertsen M."/>
        </authorList>
    </citation>
    <scope>NUCLEOTIDE SEQUENCE [LARGE SCALE GENOMIC DNA]</scope>
    <source>
        <strain evidence="5">Ribe_18-Q3-R11-54_BAT3C.373</strain>
    </source>
</reference>
<dbReference type="InterPro" id="IPR008977">
    <property type="entry name" value="PHM/PNGase_F_dom_sf"/>
</dbReference>